<evidence type="ECO:0000313" key="6">
    <source>
        <dbReference type="Proteomes" id="UP000000707"/>
    </source>
</evidence>
<dbReference type="Gene3D" id="3.40.5.10">
    <property type="entry name" value="Ribosomal protein L9, N-terminal domain"/>
    <property type="match status" value="1"/>
</dbReference>
<protein>
    <recommendedName>
        <fullName evidence="4">Ribosomal protein L9 domain-containing protein</fullName>
    </recommendedName>
</protein>
<feature type="domain" description="Ribosomal protein L9" evidence="4">
    <location>
        <begin position="37"/>
        <end position="73"/>
    </location>
</feature>
<dbReference type="GO" id="GO:0005840">
    <property type="term" value="C:ribosome"/>
    <property type="evidence" value="ECO:0007669"/>
    <property type="project" value="UniProtKB-KW"/>
</dbReference>
<evidence type="ECO:0000256" key="1">
    <source>
        <dbReference type="ARBA" id="ARBA00010605"/>
    </source>
</evidence>
<dbReference type="GeneID" id="18247058"/>
<dbReference type="GO" id="GO:0006412">
    <property type="term" value="P:translation"/>
    <property type="evidence" value="ECO:0007669"/>
    <property type="project" value="InterPro"/>
</dbReference>
<dbReference type="OrthoDB" id="5555409at2759"/>
<evidence type="ECO:0000256" key="3">
    <source>
        <dbReference type="ARBA" id="ARBA00023274"/>
    </source>
</evidence>
<gene>
    <name evidence="5" type="ORF">CANTEDRAFT_113638</name>
</gene>
<dbReference type="GO" id="GO:1990904">
    <property type="term" value="C:ribonucleoprotein complex"/>
    <property type="evidence" value="ECO:0007669"/>
    <property type="project" value="UniProtKB-KW"/>
</dbReference>
<dbReference type="eggNOG" id="ENOG502SF3K">
    <property type="taxonomic scope" value="Eukaryota"/>
</dbReference>
<keyword evidence="3" id="KW-0687">Ribonucleoprotein</keyword>
<dbReference type="Proteomes" id="UP000000707">
    <property type="component" value="Unassembled WGS sequence"/>
</dbReference>
<keyword evidence="2" id="KW-0689">Ribosomal protein</keyword>
<proteinExistence type="inferred from homology"/>
<dbReference type="GO" id="GO:0003735">
    <property type="term" value="F:structural constituent of ribosome"/>
    <property type="evidence" value="ECO:0007669"/>
    <property type="project" value="InterPro"/>
</dbReference>
<dbReference type="RefSeq" id="XP_006685682.1">
    <property type="nucleotide sequence ID" value="XM_006685619.1"/>
</dbReference>
<dbReference type="STRING" id="590646.G3B147"/>
<dbReference type="InterPro" id="IPR020070">
    <property type="entry name" value="Ribosomal_bL9_N"/>
</dbReference>
<comment type="similarity">
    <text evidence="1">Belongs to the bacterial ribosomal protein bL9 family.</text>
</comment>
<keyword evidence="6" id="KW-1185">Reference proteome</keyword>
<evidence type="ECO:0000256" key="2">
    <source>
        <dbReference type="ARBA" id="ARBA00022980"/>
    </source>
</evidence>
<dbReference type="PANTHER" id="PTHR21368">
    <property type="entry name" value="50S RIBOSOMAL PROTEIN L9"/>
    <property type="match status" value="1"/>
</dbReference>
<organism evidence="6">
    <name type="scientific">Candida tenuis (strain ATCC 10573 / BCRC 21748 / CBS 615 / JCM 9827 / NBRC 10315 / NRRL Y-1498 / VKM Y-70)</name>
    <name type="common">Yeast</name>
    <name type="synonym">Yamadazyma tenuis</name>
    <dbReference type="NCBI Taxonomy" id="590646"/>
    <lineage>
        <taxon>Eukaryota</taxon>
        <taxon>Fungi</taxon>
        <taxon>Dikarya</taxon>
        <taxon>Ascomycota</taxon>
        <taxon>Saccharomycotina</taxon>
        <taxon>Pichiomycetes</taxon>
        <taxon>Debaryomycetaceae</taxon>
        <taxon>Yamadazyma</taxon>
    </lineage>
</organism>
<dbReference type="SUPFAM" id="SSF55658">
    <property type="entry name" value="L9 N-domain-like"/>
    <property type="match status" value="1"/>
</dbReference>
<dbReference type="KEGG" id="cten:18247058"/>
<dbReference type="InterPro" id="IPR009027">
    <property type="entry name" value="Ribosomal_bL9/RNase_H1_N"/>
</dbReference>
<reference evidence="5 6" key="1">
    <citation type="journal article" date="2011" name="Proc. Natl. Acad. Sci. U.S.A.">
        <title>Comparative genomics of xylose-fermenting fungi for enhanced biofuel production.</title>
        <authorList>
            <person name="Wohlbach D.J."/>
            <person name="Kuo A."/>
            <person name="Sato T.K."/>
            <person name="Potts K.M."/>
            <person name="Salamov A.A."/>
            <person name="LaButti K.M."/>
            <person name="Sun H."/>
            <person name="Clum A."/>
            <person name="Pangilinan J.L."/>
            <person name="Lindquist E.A."/>
            <person name="Lucas S."/>
            <person name="Lapidus A."/>
            <person name="Jin M."/>
            <person name="Gunawan C."/>
            <person name="Balan V."/>
            <person name="Dale B.E."/>
            <person name="Jeffries T.W."/>
            <person name="Zinkel R."/>
            <person name="Barry K.W."/>
            <person name="Grigoriev I.V."/>
            <person name="Gasch A.P."/>
        </authorList>
    </citation>
    <scope>NUCLEOTIDE SEQUENCE [LARGE SCALE GENOMIC DNA]</scope>
    <source>
        <strain evidence="6">ATCC 10573 / BCRC 21748 / CBS 615 / JCM 9827 / NBRC 10315 / NRRL Y-1498 / VKM Y-70</strain>
    </source>
</reference>
<dbReference type="Pfam" id="PF01281">
    <property type="entry name" value="Ribosomal_L9_N"/>
    <property type="match status" value="1"/>
</dbReference>
<dbReference type="EMBL" id="GL996515">
    <property type="protein sequence ID" value="EGV64876.1"/>
    <property type="molecule type" value="Genomic_DNA"/>
</dbReference>
<evidence type="ECO:0000259" key="4">
    <source>
        <dbReference type="Pfam" id="PF01281"/>
    </source>
</evidence>
<dbReference type="InterPro" id="IPR000244">
    <property type="entry name" value="Ribosomal_bL9"/>
</dbReference>
<accession>G3B147</accession>
<sequence>MFGFARNTSSALVPVSKQSSRYASRGKKVVSKFKKVDIQLLKDHPTLGQKGEVVSVKAGFMRQQLHPFKYASYTLNGLRIPVVEKKVAVVNTPPVVTSASIQKPSVGSFNKEDFSALFDTLKTSGKNKRTSKSEISFESINESSSSEGSFSASEIREYVPSVITLVTGKGVSLPVTKAALATHVFNVSGLEIPQSAIRIADSSKKPITSIEAAGEYSWVIDTPENLPVRISLTVQ</sequence>
<dbReference type="AlphaFoldDB" id="G3B147"/>
<name>G3B147_CANTC</name>
<evidence type="ECO:0000313" key="5">
    <source>
        <dbReference type="EMBL" id="EGV64876.1"/>
    </source>
</evidence>
<dbReference type="InterPro" id="IPR036935">
    <property type="entry name" value="Ribosomal_bL9_N_sf"/>
</dbReference>
<dbReference type="HOGENOM" id="CLU_076668_0_0_1"/>